<sequence length="122" mass="14090">MIVAGLALLEYDYISSRRIRYFCSSKPLFHQLTILVRAIPALAGRSIGDSVENSFTLTLQPIQLLRSSNYYLSSQIELKMNHMFVNVYAPKYGTGGKFWEIAHSCMIFLYYSCMVSLWEYTH</sequence>
<proteinExistence type="predicted"/>
<dbReference type="GeneID" id="107990804"/>
<evidence type="ECO:0000313" key="1">
    <source>
        <dbReference type="Proteomes" id="UP001652600"/>
    </source>
</evidence>
<keyword evidence="1" id="KW-1185">Reference proteome</keyword>
<name>A0ABM3LAQ3_CUCME</name>
<dbReference type="Proteomes" id="UP001652600">
    <property type="component" value="Chromosome 10"/>
</dbReference>
<protein>
    <submittedName>
        <fullName evidence="2">Uncharacterized protein LOC107990804</fullName>
    </submittedName>
</protein>
<evidence type="ECO:0000313" key="2">
    <source>
        <dbReference type="RefSeq" id="XP_050947096.1"/>
    </source>
</evidence>
<organism evidence="1 2">
    <name type="scientific">Cucumis melo</name>
    <name type="common">Muskmelon</name>
    <dbReference type="NCBI Taxonomy" id="3656"/>
    <lineage>
        <taxon>Eukaryota</taxon>
        <taxon>Viridiplantae</taxon>
        <taxon>Streptophyta</taxon>
        <taxon>Embryophyta</taxon>
        <taxon>Tracheophyta</taxon>
        <taxon>Spermatophyta</taxon>
        <taxon>Magnoliopsida</taxon>
        <taxon>eudicotyledons</taxon>
        <taxon>Gunneridae</taxon>
        <taxon>Pentapetalae</taxon>
        <taxon>rosids</taxon>
        <taxon>fabids</taxon>
        <taxon>Cucurbitales</taxon>
        <taxon>Cucurbitaceae</taxon>
        <taxon>Benincaseae</taxon>
        <taxon>Cucumis</taxon>
    </lineage>
</organism>
<reference evidence="2" key="1">
    <citation type="submission" date="2025-08" db="UniProtKB">
        <authorList>
            <consortium name="RefSeq"/>
        </authorList>
    </citation>
    <scope>IDENTIFICATION</scope>
    <source>
        <tissue evidence="2">Stem</tissue>
    </source>
</reference>
<gene>
    <name evidence="2" type="primary">LOC107990804</name>
</gene>
<dbReference type="RefSeq" id="XP_050947096.1">
    <property type="nucleotide sequence ID" value="XM_051091139.1"/>
</dbReference>
<accession>A0ABM3LAQ3</accession>